<dbReference type="Pfam" id="PF00398">
    <property type="entry name" value="RrnaAD"/>
    <property type="match status" value="1"/>
</dbReference>
<evidence type="ECO:0000259" key="9">
    <source>
        <dbReference type="SMART" id="SM00650"/>
    </source>
</evidence>
<dbReference type="AlphaFoldDB" id="A0A533Q7D1"/>
<evidence type="ECO:0000313" key="10">
    <source>
        <dbReference type="EMBL" id="TLD40485.1"/>
    </source>
</evidence>
<evidence type="ECO:0000256" key="1">
    <source>
        <dbReference type="ARBA" id="ARBA00022490"/>
    </source>
</evidence>
<dbReference type="HAMAP" id="MF_00607">
    <property type="entry name" value="16SrRNA_methyltr_A"/>
    <property type="match status" value="1"/>
</dbReference>
<evidence type="ECO:0000256" key="4">
    <source>
        <dbReference type="ARBA" id="ARBA00022679"/>
    </source>
</evidence>
<keyword evidence="3 7" id="KW-0489">Methyltransferase</keyword>
<dbReference type="SUPFAM" id="SSF53335">
    <property type="entry name" value="S-adenosyl-L-methionine-dependent methyltransferases"/>
    <property type="match status" value="1"/>
</dbReference>
<dbReference type="Gene3D" id="1.10.8.100">
    <property type="entry name" value="Ribosomal RNA adenine dimethylase-like, domain 2"/>
    <property type="match status" value="1"/>
</dbReference>
<sequence>MLNKRFGQNFLIDQNILVSIPEIAGLNENDVVLEIGTGTGGLTRLLAEKARHVFTVEIDKKLFEVSSDILKLYKNITLVNTDILKTKHELNRDVLSLIQNWLREQNRAKIKVVSNLPYNISTPVIINLLESDLSIDLMVLMLQKEITERMAAAPGTREYGILSLIIQLFSEVKVVKTLPPQVFWPKPEVYSAIVKVVVHKEKYAGKITDYSFFKNIMYAIFTSRRKTLLNSLEQLKLPKISREQIKELIRNMQLDERVRGEVLTLDQLITLAEALYKLTKQGRSFVN</sequence>
<dbReference type="GO" id="GO:0005829">
    <property type="term" value="C:cytosol"/>
    <property type="evidence" value="ECO:0007669"/>
    <property type="project" value="TreeGrafter"/>
</dbReference>
<dbReference type="SMART" id="SM00650">
    <property type="entry name" value="rADc"/>
    <property type="match status" value="1"/>
</dbReference>
<organism evidence="10 11">
    <name type="scientific">Candidatus Jettenia ecosi</name>
    <dbReference type="NCBI Taxonomy" id="2494326"/>
    <lineage>
        <taxon>Bacteria</taxon>
        <taxon>Pseudomonadati</taxon>
        <taxon>Planctomycetota</taxon>
        <taxon>Candidatus Brocadiia</taxon>
        <taxon>Candidatus Brocadiales</taxon>
        <taxon>Candidatus Brocadiaceae</taxon>
        <taxon>Candidatus Jettenia</taxon>
    </lineage>
</organism>
<dbReference type="NCBIfam" id="TIGR00755">
    <property type="entry name" value="ksgA"/>
    <property type="match status" value="1"/>
</dbReference>
<dbReference type="PANTHER" id="PTHR11727:SF7">
    <property type="entry name" value="DIMETHYLADENOSINE TRANSFERASE-RELATED"/>
    <property type="match status" value="1"/>
</dbReference>
<evidence type="ECO:0000256" key="5">
    <source>
        <dbReference type="ARBA" id="ARBA00022691"/>
    </source>
</evidence>
<feature type="binding site" evidence="7 8">
    <location>
        <position position="11"/>
    </location>
    <ligand>
        <name>S-adenosyl-L-methionine</name>
        <dbReference type="ChEBI" id="CHEBI:59789"/>
    </ligand>
</feature>
<dbReference type="Gene3D" id="3.40.50.150">
    <property type="entry name" value="Vaccinia Virus protein VP39"/>
    <property type="match status" value="1"/>
</dbReference>
<comment type="similarity">
    <text evidence="7">Belongs to the class I-like SAM-binding methyltransferase superfamily. rRNA adenine N(6)-methyltransferase family. RsmA subfamily.</text>
</comment>
<dbReference type="PROSITE" id="PS51689">
    <property type="entry name" value="SAM_RNA_A_N6_MT"/>
    <property type="match status" value="1"/>
</dbReference>
<dbReference type="InterPro" id="IPR020598">
    <property type="entry name" value="rRNA_Ade_methylase_Trfase_N"/>
</dbReference>
<dbReference type="PROSITE" id="PS01131">
    <property type="entry name" value="RRNA_A_DIMETH"/>
    <property type="match status" value="1"/>
</dbReference>
<comment type="caution">
    <text evidence="10">The sequence shown here is derived from an EMBL/GenBank/DDBJ whole genome shotgun (WGS) entry which is preliminary data.</text>
</comment>
<dbReference type="PANTHER" id="PTHR11727">
    <property type="entry name" value="DIMETHYLADENOSINE TRANSFERASE"/>
    <property type="match status" value="1"/>
</dbReference>
<dbReference type="CDD" id="cd02440">
    <property type="entry name" value="AdoMet_MTases"/>
    <property type="match status" value="1"/>
</dbReference>
<protein>
    <recommendedName>
        <fullName evidence="7">Ribosomal RNA small subunit methyltransferase A</fullName>
        <ecNumber evidence="7">2.1.1.182</ecNumber>
    </recommendedName>
    <alternativeName>
        <fullName evidence="7">16S rRNA (adenine(1518)-N(6)/adenine(1519)-N(6))-dimethyltransferase</fullName>
    </alternativeName>
    <alternativeName>
        <fullName evidence="7">16S rRNA dimethyladenosine transferase</fullName>
    </alternativeName>
    <alternativeName>
        <fullName evidence="7">16S rRNA dimethylase</fullName>
    </alternativeName>
    <alternativeName>
        <fullName evidence="7">S-adenosylmethionine-6-N', N'-adenosyl(rRNA) dimethyltransferase</fullName>
    </alternativeName>
</protein>
<dbReference type="EMBL" id="SULG01000097">
    <property type="protein sequence ID" value="TLD40485.1"/>
    <property type="molecule type" value="Genomic_DNA"/>
</dbReference>
<feature type="binding site" evidence="7 8">
    <location>
        <position position="57"/>
    </location>
    <ligand>
        <name>S-adenosyl-L-methionine</name>
        <dbReference type="ChEBI" id="CHEBI:59789"/>
    </ligand>
</feature>
<name>A0A533Q7D1_9BACT</name>
<feature type="domain" description="Ribosomal RNA adenine methylase transferase N-terminal" evidence="9">
    <location>
        <begin position="16"/>
        <end position="200"/>
    </location>
</feature>
<comment type="subcellular location">
    <subcellularLocation>
        <location evidence="7">Cytoplasm</location>
    </subcellularLocation>
</comment>
<feature type="binding site" evidence="7 8">
    <location>
        <position position="36"/>
    </location>
    <ligand>
        <name>S-adenosyl-L-methionine</name>
        <dbReference type="ChEBI" id="CHEBI:59789"/>
    </ligand>
</feature>
<comment type="catalytic activity">
    <reaction evidence="7">
        <text>adenosine(1518)/adenosine(1519) in 16S rRNA + 4 S-adenosyl-L-methionine = N(6)-dimethyladenosine(1518)/N(6)-dimethyladenosine(1519) in 16S rRNA + 4 S-adenosyl-L-homocysteine + 4 H(+)</text>
        <dbReference type="Rhea" id="RHEA:19609"/>
        <dbReference type="Rhea" id="RHEA-COMP:10232"/>
        <dbReference type="Rhea" id="RHEA-COMP:10233"/>
        <dbReference type="ChEBI" id="CHEBI:15378"/>
        <dbReference type="ChEBI" id="CHEBI:57856"/>
        <dbReference type="ChEBI" id="CHEBI:59789"/>
        <dbReference type="ChEBI" id="CHEBI:74411"/>
        <dbReference type="ChEBI" id="CHEBI:74493"/>
        <dbReference type="EC" id="2.1.1.182"/>
    </reaction>
</comment>
<gene>
    <name evidence="7" type="primary">rsmA</name>
    <name evidence="7" type="synonym">ksgA</name>
    <name evidence="10" type="ORF">JETT_3244</name>
</gene>
<feature type="binding site" evidence="7 8">
    <location>
        <position position="115"/>
    </location>
    <ligand>
        <name>S-adenosyl-L-methionine</name>
        <dbReference type="ChEBI" id="CHEBI:59789"/>
    </ligand>
</feature>
<feature type="binding site" evidence="7 8">
    <location>
        <position position="9"/>
    </location>
    <ligand>
        <name>S-adenosyl-L-methionine</name>
        <dbReference type="ChEBI" id="CHEBI:59789"/>
    </ligand>
</feature>
<reference evidence="10 11" key="1">
    <citation type="submission" date="2019-04" db="EMBL/GenBank/DDBJ databases">
        <title>Genome of a novel bacterium Candidatus Jettenia ecosi reconstructed from metagenome of an anammox bioreactor.</title>
        <authorList>
            <person name="Mardanov A.V."/>
            <person name="Beletsky A.V."/>
            <person name="Ravin N.V."/>
            <person name="Botchkova E.A."/>
            <person name="Litti Y.V."/>
            <person name="Nozhevnikova A.N."/>
        </authorList>
    </citation>
    <scope>NUCLEOTIDE SEQUENCE [LARGE SCALE GENOMIC DNA]</scope>
    <source>
        <strain evidence="10">J2</strain>
    </source>
</reference>
<comment type="function">
    <text evidence="7">Specifically dimethylates two adjacent adenosines (A1518 and A1519) in the loop of a conserved hairpin near the 3'-end of 16S rRNA in the 30S particle. May play a critical role in biogenesis of 30S subunits.</text>
</comment>
<proteinExistence type="inferred from homology"/>
<evidence type="ECO:0000256" key="8">
    <source>
        <dbReference type="PROSITE-ProRule" id="PRU01026"/>
    </source>
</evidence>
<evidence type="ECO:0000313" key="11">
    <source>
        <dbReference type="Proteomes" id="UP000319783"/>
    </source>
</evidence>
<keyword evidence="1 7" id="KW-0963">Cytoplasm</keyword>
<evidence type="ECO:0000256" key="7">
    <source>
        <dbReference type="HAMAP-Rule" id="MF_00607"/>
    </source>
</evidence>
<dbReference type="InterPro" id="IPR011530">
    <property type="entry name" value="rRNA_adenine_dimethylase"/>
</dbReference>
<dbReference type="InterPro" id="IPR029063">
    <property type="entry name" value="SAM-dependent_MTases_sf"/>
</dbReference>
<dbReference type="InterPro" id="IPR023165">
    <property type="entry name" value="rRNA_Ade_diMease-like_C"/>
</dbReference>
<dbReference type="InterPro" id="IPR020596">
    <property type="entry name" value="rRNA_Ade_Mease_Trfase_CS"/>
</dbReference>
<dbReference type="GO" id="GO:0003723">
    <property type="term" value="F:RNA binding"/>
    <property type="evidence" value="ECO:0007669"/>
    <property type="project" value="UniProtKB-UniRule"/>
</dbReference>
<feature type="binding site" evidence="7 8">
    <location>
        <position position="82"/>
    </location>
    <ligand>
        <name>S-adenosyl-L-methionine</name>
        <dbReference type="ChEBI" id="CHEBI:59789"/>
    </ligand>
</feature>
<dbReference type="FunFam" id="3.40.50.150:FF:000023">
    <property type="entry name" value="Ribosomal RNA small subunit methyltransferase A"/>
    <property type="match status" value="1"/>
</dbReference>
<keyword evidence="2 7" id="KW-0698">rRNA processing</keyword>
<evidence type="ECO:0000256" key="2">
    <source>
        <dbReference type="ARBA" id="ARBA00022552"/>
    </source>
</evidence>
<evidence type="ECO:0000256" key="6">
    <source>
        <dbReference type="ARBA" id="ARBA00022884"/>
    </source>
</evidence>
<keyword evidence="6 7" id="KW-0694">RNA-binding</keyword>
<evidence type="ECO:0000256" key="3">
    <source>
        <dbReference type="ARBA" id="ARBA00022603"/>
    </source>
</evidence>
<dbReference type="EC" id="2.1.1.182" evidence="7"/>
<dbReference type="InterPro" id="IPR001737">
    <property type="entry name" value="KsgA/Erm"/>
</dbReference>
<keyword evidence="5 7" id="KW-0949">S-adenosyl-L-methionine</keyword>
<dbReference type="Proteomes" id="UP000319783">
    <property type="component" value="Unassembled WGS sequence"/>
</dbReference>
<accession>A0A533Q7D1</accession>
<dbReference type="GO" id="GO:0052908">
    <property type="term" value="F:16S rRNA (adenine(1518)-N(6)/adenine(1519)-N(6))-dimethyltransferase activity"/>
    <property type="evidence" value="ECO:0007669"/>
    <property type="project" value="UniProtKB-EC"/>
</dbReference>
<keyword evidence="4 7" id="KW-0808">Transferase</keyword>